<dbReference type="EMBL" id="MK250085">
    <property type="protein sequence ID" value="QDY51788.1"/>
    <property type="molecule type" value="Genomic_DNA"/>
</dbReference>
<proteinExistence type="predicted"/>
<evidence type="ECO:0000256" key="1">
    <source>
        <dbReference type="SAM" id="MobiDB-lite"/>
    </source>
</evidence>
<evidence type="ECO:0000313" key="3">
    <source>
        <dbReference type="EMBL" id="QDY51788.1"/>
    </source>
</evidence>
<feature type="domain" description="SH2" evidence="2">
    <location>
        <begin position="378"/>
        <end position="499"/>
    </location>
</feature>
<dbReference type="SMART" id="SM00252">
    <property type="entry name" value="SH2"/>
    <property type="match status" value="1"/>
</dbReference>
<dbReference type="SUPFAM" id="SSF55550">
    <property type="entry name" value="SH2 domain"/>
    <property type="match status" value="1"/>
</dbReference>
<gene>
    <name evidence="3" type="ORF">1_173</name>
</gene>
<dbReference type="Gene3D" id="3.30.505.10">
    <property type="entry name" value="SH2 domain"/>
    <property type="match status" value="1"/>
</dbReference>
<dbReference type="Pfam" id="PF00017">
    <property type="entry name" value="SH2"/>
    <property type="match status" value="1"/>
</dbReference>
<dbReference type="InterPro" id="IPR036860">
    <property type="entry name" value="SH2_dom_sf"/>
</dbReference>
<feature type="region of interest" description="Disordered" evidence="1">
    <location>
        <begin position="510"/>
        <end position="570"/>
    </location>
</feature>
<evidence type="ECO:0000259" key="2">
    <source>
        <dbReference type="PROSITE" id="PS50001"/>
    </source>
</evidence>
<accession>A0A5B8IET3</accession>
<dbReference type="CDD" id="cd00173">
    <property type="entry name" value="SH2"/>
    <property type="match status" value="1"/>
</dbReference>
<reference evidence="3" key="1">
    <citation type="submission" date="2018-11" db="EMBL/GenBank/DDBJ databases">
        <title>A distinct lineage of giant viruses engineers rhodopsin photosystems in predatory marine eukaryotes.</title>
        <authorList>
            <person name="Needham D.M."/>
            <person name="Yoshizawa S."/>
            <person name="Hosaka T."/>
            <person name="Poirier C."/>
            <person name="Choi C.-J."/>
            <person name="Hehenberger E."/>
            <person name="Irwin N.A.T."/>
            <person name="Wilken S."/>
            <person name="Yung C.-M."/>
            <person name="Bachy C."/>
            <person name="Kurihara R."/>
            <person name="Nakajima Y."/>
            <person name="Kojima K."/>
            <person name="Kimura-Someya T."/>
            <person name="Leonard G."/>
            <person name="Malmstrom R.R."/>
            <person name="Mende D."/>
            <person name="Olson D.K."/>
            <person name="Sudo Y."/>
            <person name="Sudek S."/>
            <person name="Richards T.A."/>
            <person name="DeLong E.F."/>
            <person name="Keeling P.J."/>
            <person name="Santoro A.E."/>
            <person name="Shirouzu M."/>
            <person name="Iwasaki W."/>
            <person name="Worden A.Z."/>
        </authorList>
    </citation>
    <scope>NUCLEOTIDE SEQUENCE</scope>
</reference>
<organism evidence="3">
    <name type="scientific">Mimiviridae sp. ChoanoV1</name>
    <dbReference type="NCBI Taxonomy" id="2596887"/>
    <lineage>
        <taxon>Viruses</taxon>
        <taxon>Varidnaviria</taxon>
        <taxon>Bamfordvirae</taxon>
        <taxon>Nucleocytoviricota</taxon>
        <taxon>Megaviricetes</taxon>
        <taxon>Imitervirales</taxon>
        <taxon>Schizomimiviridae</taxon>
    </lineage>
</organism>
<dbReference type="InterPro" id="IPR000980">
    <property type="entry name" value="SH2"/>
</dbReference>
<name>A0A5B8IET3_9VIRU</name>
<dbReference type="PROSITE" id="PS50001">
    <property type="entry name" value="SH2"/>
    <property type="match status" value="1"/>
</dbReference>
<protein>
    <submittedName>
        <fullName evidence="3">SH2 domain protein</fullName>
    </submittedName>
</protein>
<sequence length="570" mass="65357">MNPKKKLDKLHNLGANKMIIECGGSGVKITGFNSKDNEVLDGGKPIKIEFKYQNHNTAKGEFAINQLKKLLADNYSEKEKKLHYTVIKSTGFFEIMSDDSIVLREKTKEVNDLLSTTILKMDTFYIPTMETIVPDAFNKVISTDVSSFIDKVQEYEATMEFNSYLKNPFSTNKNVVYISCGSTSIQVVFFEKASNRISYEETISIKNINDTLTDVKSLEDAFGIIVNEAQIVLGDDKQYILAGNFLTSITPKKGDNIQENILNPFILQLIKKHLGKIKVVMIEKKLEISDGIFAKLNKNFNASITDLVYPMPTKPAGSFQYNIRDFSEQANLPENLEYIITKQNNLNESISFSEGTLISFSEGIKKKEKEQFLSTQEILHVKVQKQELDEKMIHQKDYEDLKGLFIGKKTGSFLIRNSKTNPGKLVITLKYAEEEEEEEKLVNIRINVINNGSLKKYHLEGSPDEQFDNLEKLIKNYKENKIKTKTGIEYTLTEIILPVLKGGSKTIRNTRKVTRRKTRKVTKRNTRKANRRNLKKKTKRNNKMKFSLKSKKNNKRNNKMKISLKSKKKK</sequence>